<dbReference type="InterPro" id="IPR028103">
    <property type="entry name" value="Spatacsin"/>
</dbReference>
<evidence type="ECO:0000256" key="1">
    <source>
        <dbReference type="SAM" id="MobiDB-lite"/>
    </source>
</evidence>
<sequence>MEYPLGGHAPAVLQLQKWSPPRAELNLSEFREAFISPTRQLLLLLSYQCEAALLPLLRGDLNIANNSECCGDGTSQDHGLSPSTDYNRSNLGNNLPSTSGPATECDVKFSYRSSFPGDHSYPFISDVNSLAWGACGDTYSHHQDTPFKEFLFVSGRQGVMVHAFRQHNNSSEGTKFVPESEFGEGRWMEWGPCASTAQTTEPSSSSLEVSGNCTEVIEEMTGDHKGSDKDESLSNMLSKRWLRSFFTRVETVEFDGKIWIQFPSGLSYPYSAEVVSFTIFDNNFSSPDAVSNGHYVGDAKDIQPETVLDPLDDASVNSSPKFQSDRLSNFLGVGLDCHYSCSKIFSSNSHYLIGFVLTSEDYSSISSSGASKRLGSRTFIVVLRVASLGIEWVSSVRLGEHLTLDLPGVWTDFCFSDSLVVCLAASGLISFYVAISGEYVRSLDIMQACGVSSQLNSFQQENIHLGRKPQVKPVETFEELTHQSSRLNVKRKFTRLVAASYTSLLAAVDDNGVTYVVSAADFLPAEHYLSALLPPHIHELGILVGWEVGGFDIGHSLVYPGVSRMQHGNKGSKELQKYQNWYLSGMRSEQDSSLTGSATSMKTYESSQGLNLKSKCRRTVFLPTDGFKADDCICLSPLGITRLAKKHMLKQDGCQVMHCNLQVDFAVCNDQCMNTKTKPFNLQVGEGGFFGEAVGCTFQGCLYLVTQHGLSVVLPSTSVSPNRLPKSIGYKFRSNDGGALDEAGNYLGIEERYRLWSPWKLDVLDRVILCEGPRVADCLCLENGWDLKVSRIRQLQLALDYLKFDEIERSLDMLVGVDLSEAGILRIIFQAAFLMYGKVGSDTDVTVASKLLALASSFATKLIRTCGLPQQKKHAYLFEGCDSEVLPPSPLVEEVQSEIKKMKRLNEMAYFLEIIRNLQGQLAAKFQRPGQGLVDVGEALSLVDAEPSTDESGLSVVPANSMSLTASNHHDVSLPVKVLGFRNNENLALTVNSLDSGVLTNLDDSHDTSSIVPRVVEGNIPRRNLLPLENPNEMVRRWKMDNLDLKTVVRDALFSGRLPLAVLQLHLHQSIDLIGENEHYDTFNEVREVGRAIAYDLFLKGETRHAVATLQKLGEDIKTCLKELLFGTVRRSLRVQIAEEMDRCGYLRGSELKILETIALIERLYPSSCFWKTFLGRRGQMESAVEQINMQLLLSPMFTNITIECGEIDGAVIGSWVNVVGNSLDPLVNEESVHGGYWAAAAAWSSIWDQKTVDRIVLDQPFVMGVHCLWDSQLEYHISHNEWEEVARLLDLMPSSAVCDGRLQITSHDLQPSTTDGYSKQVSYHVDDLFSPDEIDEPYINVPGVKIFRFSADMMCSMWVKMLLEPELAKRFIFLREYWEDTCNIVSLLARSSFITRKYHAPLESGPSNVNASSAGETCLTDSSQNLHKVIARYCAQYSLPDFLDLYLDHHMLGLDSESLNPLLEAVGDCQWARWLLFARVKGCEYEASFSNSRAIVAPGLSPGSNLNVLETHSVIRTVDEIAEGGGELAAIATLMYAPIPIQDCLSTGSVKRQSTSSQCTLENLQPALQQFPTLWRTLVGACLGQDGNCNLPGSKVRNVFGSSALSDYLSWREHIFFSTGRDTSLIQMLPCWFPKVVRRLVQLYIQGPLGWQSLTMPSTSEYLLHRDDLFINGNELAQVSAISWEATIEKHIKEELYDSSLKETGLSLEHHLHRGRPLAAFNHLLGVRVQKLKLERRVHVQGNVQSDIQTLLGPVTQNEELLLASVMPLAIMHFEDPMLVASCAFCLELCGLSASMLRVDIAALRRISSYYKSSENYENYRQLSPKGSAFHVTSQGAELTESLAQALADDYLHNDCASSSKQKDVADLVNGKRQSRPLMLVLKHLEKASLPPMVDGRTCGFWLRSGEGDGADLRSEQKAASQCWNLVTAFCQMHQLPLSTRYLALLARDNDWVGFLSEAQVGAYPFDVVVQVASKEFSDPRLKLHILTVMKNMQSRKKAGLSSHSDTEEKGSKISCLDENTYIHVELFRILADCEKQKKPGEALLVKAKELSWSILATIASCFPDVTPFSCLRVWLEITAARETSLVKVSNMTLHIANNVAAAVKSSNSQPTEDRALTFHYNRSNPKRRRVMEPKPVDLSAPDGESSNVFSKEMAFIDQGISPMGERKGQVVTDRVSSICDEGPTSLSKMVAMLCEQGLFLPLLRAFEMFLPSCSLLPFIRALQAFSQMRLSEASAHLGSFSTRVKEEPTTLQTSMKKEENIPSSWISSTAVTAANAVLSTCPSPYEKRCLLKLLTSTDFGDGGSAAAYYRRLHWKINLAEPLLRKDDVLQLGNETLDDASLLAALEKNGYWDQARNWARQLDASGGPWKSSVHHVTETQAESMVAEWKEFLWDVPEERLALWGHCQTLFIRHSFPPLQAGLFFLKHAETLEKDLPAKELHELLLLSLQWLSGMMTLSHPVYPLHLIREIETRVWLLAVESEAQVKSEGESSPFSPSHNPGMDCGPSMVDQTASIISKMDNHMNNMRNRTVEKHDTKEGGGSNLKHQGLDSGLSYFAGGTAKTKRRPKSSAPFKRAVVDTMDNMVDSEDGISCLNARNDLQLHDENSKMELPLSKWEERVGQEELERAVLQLLEFGQISAAKQLQLKLSPGHVPSEFLLVDTALKLAAVPTPRSEIPVNMIDDEVISVIRSCNILADQQSLNLLQALESLTTIFPEGRGRGLCRRIVAVVKSADVLGLSFLEAFEKQPIEVLQLLSLKAQESLEEAKLLVHTHFMPAASIAQILAESFLKGLLAAHRGGYMESQKEEGPSPLLWRISDFLTWAELCPSESEIGHALMRLVITGQEIPHACEVELLILSHHFYKSSACLDGVDVLVALAATRVDSYVSEGDFSCLARLMTGVGNFHALNFILGILIENGQLDLLLQKFSAAIDASSGTAAANNAKVIRGFRMAVLTSLKQFNPNDIDAFAMVYNHFDMRHETAALLEARAEQSSQLWFQRHDKDQNEDLLDSMRYFIEAAEVLATVDAGNKTFMACAQACLVSLQIRMPDFQWLNCNPTNARRAMAEQSRFQEALIVAEAYGLNHPSEWAPVLWSKMLNPELTEEFVAEFVAVLPLHPSMLIEIARYFRVEMAARVDQNQFAIWISGGGLPAEWAKYLARSFRCLLKRTRDLRLRMQMANIATGFGDVIDACTMAVDKVPENAGPLVLKRGHGGAYLPLM</sequence>
<dbReference type="Pfam" id="PF14649">
    <property type="entry name" value="Spatacsin_C"/>
    <property type="match status" value="1"/>
</dbReference>
<comment type="caution">
    <text evidence="3">The sequence shown here is derived from an EMBL/GenBank/DDBJ whole genome shotgun (WGS) entry which is preliminary data.</text>
</comment>
<feature type="domain" description="Spatacsin C-terminal" evidence="2">
    <location>
        <begin position="2833"/>
        <end position="3129"/>
    </location>
</feature>
<dbReference type="Proteomes" id="UP001634007">
    <property type="component" value="Unassembled WGS sequence"/>
</dbReference>
<gene>
    <name evidence="3" type="ORF">ACJRO7_033997</name>
</gene>
<name>A0ABD3J557_EUCGL</name>
<keyword evidence="4" id="KW-1185">Reference proteome</keyword>
<dbReference type="InterPro" id="IPR028107">
    <property type="entry name" value="Spatacsin_C_dom"/>
</dbReference>
<feature type="region of interest" description="Disordered" evidence="1">
    <location>
        <begin position="72"/>
        <end position="99"/>
    </location>
</feature>
<dbReference type="PANTHER" id="PTHR13650:SF0">
    <property type="entry name" value="SPATACSIN"/>
    <property type="match status" value="1"/>
</dbReference>
<accession>A0ABD3J557</accession>
<protein>
    <recommendedName>
        <fullName evidence="2">Spatacsin C-terminal domain-containing protein</fullName>
    </recommendedName>
</protein>
<evidence type="ECO:0000259" key="2">
    <source>
        <dbReference type="Pfam" id="PF14649"/>
    </source>
</evidence>
<evidence type="ECO:0000313" key="4">
    <source>
        <dbReference type="Proteomes" id="UP001634007"/>
    </source>
</evidence>
<reference evidence="3 4" key="1">
    <citation type="submission" date="2024-11" db="EMBL/GenBank/DDBJ databases">
        <title>Chromosome-level genome assembly of Eucalyptus globulus Labill. provides insights into its genome evolution.</title>
        <authorList>
            <person name="Li X."/>
        </authorList>
    </citation>
    <scope>NUCLEOTIDE SEQUENCE [LARGE SCALE GENOMIC DNA]</scope>
    <source>
        <strain evidence="3">CL2024</strain>
        <tissue evidence="3">Fresh tender leaves</tissue>
    </source>
</reference>
<organism evidence="3 4">
    <name type="scientific">Eucalyptus globulus</name>
    <name type="common">Tasmanian blue gum</name>
    <dbReference type="NCBI Taxonomy" id="34317"/>
    <lineage>
        <taxon>Eukaryota</taxon>
        <taxon>Viridiplantae</taxon>
        <taxon>Streptophyta</taxon>
        <taxon>Embryophyta</taxon>
        <taxon>Tracheophyta</taxon>
        <taxon>Spermatophyta</taxon>
        <taxon>Magnoliopsida</taxon>
        <taxon>eudicotyledons</taxon>
        <taxon>Gunneridae</taxon>
        <taxon>Pentapetalae</taxon>
        <taxon>rosids</taxon>
        <taxon>malvids</taxon>
        <taxon>Myrtales</taxon>
        <taxon>Myrtaceae</taxon>
        <taxon>Myrtoideae</taxon>
        <taxon>Eucalypteae</taxon>
        <taxon>Eucalyptus</taxon>
    </lineage>
</organism>
<evidence type="ECO:0000313" key="3">
    <source>
        <dbReference type="EMBL" id="KAL3721585.1"/>
    </source>
</evidence>
<proteinExistence type="predicted"/>
<dbReference type="EMBL" id="JBJKBG010000009">
    <property type="protein sequence ID" value="KAL3721585.1"/>
    <property type="molecule type" value="Genomic_DNA"/>
</dbReference>
<dbReference type="PANTHER" id="PTHR13650">
    <property type="entry name" value="SPATACSIN"/>
    <property type="match status" value="1"/>
</dbReference>